<evidence type="ECO:0000256" key="3">
    <source>
        <dbReference type="ARBA" id="ARBA00022845"/>
    </source>
</evidence>
<name>A0A6G4WES3_9HYPH</name>
<dbReference type="AlphaFoldDB" id="A0A6G4WES3"/>
<gene>
    <name evidence="8" type="primary">ihfA</name>
    <name evidence="8" type="synonym">himA</name>
    <name evidence="11" type="ORF">G6N73_19110</name>
</gene>
<dbReference type="InterPro" id="IPR020816">
    <property type="entry name" value="Histone-like_DNA-bd_CS"/>
</dbReference>
<proteinExistence type="inferred from homology"/>
<keyword evidence="5 8" id="KW-0238">DNA-binding</keyword>
<evidence type="ECO:0000256" key="8">
    <source>
        <dbReference type="HAMAP-Rule" id="MF_00380"/>
    </source>
</evidence>
<protein>
    <recommendedName>
        <fullName evidence="2 8">Integration host factor subunit alpha</fullName>
        <shortName evidence="8">IHF-alpha</shortName>
    </recommendedName>
</protein>
<evidence type="ECO:0000256" key="5">
    <source>
        <dbReference type="ARBA" id="ARBA00023125"/>
    </source>
</evidence>
<sequence length="114" mass="12434">MGGKTLTRADLAEAVYRKVGLSRTESAELVESVLDEICEAIVRGETVKLSSFATFHVRGKNERIGRNPKTGEEVPILPRRVMTFKASNVLKNRILRAHQNSKGKGAKQAASAGE</sequence>
<accession>A0A6G4WES3</accession>
<dbReference type="GO" id="GO:0006310">
    <property type="term" value="P:DNA recombination"/>
    <property type="evidence" value="ECO:0007669"/>
    <property type="project" value="UniProtKB-UniRule"/>
</dbReference>
<dbReference type="SUPFAM" id="SSF47729">
    <property type="entry name" value="IHF-like DNA-binding proteins"/>
    <property type="match status" value="1"/>
</dbReference>
<dbReference type="PROSITE" id="PS00045">
    <property type="entry name" value="HISTONE_LIKE"/>
    <property type="match status" value="1"/>
</dbReference>
<dbReference type="Pfam" id="PF00216">
    <property type="entry name" value="Bac_DNA_binding"/>
    <property type="match status" value="1"/>
</dbReference>
<dbReference type="NCBIfam" id="NF001401">
    <property type="entry name" value="PRK00285.1"/>
    <property type="match status" value="1"/>
</dbReference>
<dbReference type="GO" id="GO:0006355">
    <property type="term" value="P:regulation of DNA-templated transcription"/>
    <property type="evidence" value="ECO:0007669"/>
    <property type="project" value="UniProtKB-UniRule"/>
</dbReference>
<dbReference type="NCBIfam" id="TIGR00987">
    <property type="entry name" value="himA"/>
    <property type="match status" value="1"/>
</dbReference>
<comment type="function">
    <text evidence="8 10">This protein is one of the two subunits of integration host factor, a specific DNA-binding protein that functions in genetic recombination as well as in transcriptional and translational control.</text>
</comment>
<comment type="similarity">
    <text evidence="1 8 9">Belongs to the bacterial histone-like protein family.</text>
</comment>
<reference evidence="11 12" key="1">
    <citation type="submission" date="2020-02" db="EMBL/GenBank/DDBJ databases">
        <title>Genome sequence of strain CCNWXJ40-4.</title>
        <authorList>
            <person name="Gao J."/>
            <person name="Sun J."/>
        </authorList>
    </citation>
    <scope>NUCLEOTIDE SEQUENCE [LARGE SCALE GENOMIC DNA]</scope>
    <source>
        <strain evidence="11 12">CCNWXJ 40-4</strain>
    </source>
</reference>
<dbReference type="PANTHER" id="PTHR33175:SF2">
    <property type="entry name" value="INTEGRATION HOST FACTOR SUBUNIT ALPHA"/>
    <property type="match status" value="1"/>
</dbReference>
<keyword evidence="7 8" id="KW-0233">DNA recombination</keyword>
<evidence type="ECO:0000256" key="7">
    <source>
        <dbReference type="ARBA" id="ARBA00023172"/>
    </source>
</evidence>
<dbReference type="CDD" id="cd13835">
    <property type="entry name" value="IHF_A"/>
    <property type="match status" value="1"/>
</dbReference>
<dbReference type="Proteomes" id="UP001642900">
    <property type="component" value="Unassembled WGS sequence"/>
</dbReference>
<evidence type="ECO:0000256" key="10">
    <source>
        <dbReference type="RuleBase" id="RU004485"/>
    </source>
</evidence>
<keyword evidence="6 8" id="KW-0804">Transcription</keyword>
<keyword evidence="4 8" id="KW-0805">Transcription regulation</keyword>
<dbReference type="GO" id="GO:0009893">
    <property type="term" value="P:positive regulation of metabolic process"/>
    <property type="evidence" value="ECO:0007669"/>
    <property type="project" value="UniProtKB-ARBA"/>
</dbReference>
<keyword evidence="3 8" id="KW-0810">Translation regulation</keyword>
<dbReference type="HAMAP" id="MF_00380">
    <property type="entry name" value="IHF_alpha"/>
    <property type="match status" value="1"/>
</dbReference>
<dbReference type="PANTHER" id="PTHR33175">
    <property type="entry name" value="DNA-BINDING PROTEIN HU"/>
    <property type="match status" value="1"/>
</dbReference>
<dbReference type="GO" id="GO:0003677">
    <property type="term" value="F:DNA binding"/>
    <property type="evidence" value="ECO:0007669"/>
    <property type="project" value="UniProtKB-UniRule"/>
</dbReference>
<evidence type="ECO:0000256" key="2">
    <source>
        <dbReference type="ARBA" id="ARBA00018329"/>
    </source>
</evidence>
<dbReference type="InterPro" id="IPR005684">
    <property type="entry name" value="IHF_alpha"/>
</dbReference>
<dbReference type="GO" id="GO:0006417">
    <property type="term" value="P:regulation of translation"/>
    <property type="evidence" value="ECO:0007669"/>
    <property type="project" value="UniProtKB-UniRule"/>
</dbReference>
<keyword evidence="12" id="KW-1185">Reference proteome</keyword>
<evidence type="ECO:0000256" key="4">
    <source>
        <dbReference type="ARBA" id="ARBA00023015"/>
    </source>
</evidence>
<dbReference type="InterPro" id="IPR000119">
    <property type="entry name" value="Hist_DNA-bd"/>
</dbReference>
<dbReference type="EMBL" id="JAAKZF010000029">
    <property type="protein sequence ID" value="NGO53251.1"/>
    <property type="molecule type" value="Genomic_DNA"/>
</dbReference>
<comment type="caution">
    <text evidence="11">The sequence shown here is derived from an EMBL/GenBank/DDBJ whole genome shotgun (WGS) entry which is preliminary data.</text>
</comment>
<dbReference type="InterPro" id="IPR010992">
    <property type="entry name" value="IHF-like_DNA-bd_dom_sf"/>
</dbReference>
<organism evidence="11 12">
    <name type="scientific">Allomesorhizobium camelthorni</name>
    <dbReference type="NCBI Taxonomy" id="475069"/>
    <lineage>
        <taxon>Bacteria</taxon>
        <taxon>Pseudomonadati</taxon>
        <taxon>Pseudomonadota</taxon>
        <taxon>Alphaproteobacteria</taxon>
        <taxon>Hyphomicrobiales</taxon>
        <taxon>Phyllobacteriaceae</taxon>
        <taxon>Allomesorhizobium</taxon>
    </lineage>
</organism>
<dbReference type="RefSeq" id="WP_165030546.1">
    <property type="nucleotide sequence ID" value="NZ_JAAKZF010000029.1"/>
</dbReference>
<dbReference type="GO" id="GO:0030527">
    <property type="term" value="F:structural constituent of chromatin"/>
    <property type="evidence" value="ECO:0007669"/>
    <property type="project" value="InterPro"/>
</dbReference>
<evidence type="ECO:0000256" key="6">
    <source>
        <dbReference type="ARBA" id="ARBA00023163"/>
    </source>
</evidence>
<evidence type="ECO:0000313" key="12">
    <source>
        <dbReference type="Proteomes" id="UP001642900"/>
    </source>
</evidence>
<evidence type="ECO:0000256" key="1">
    <source>
        <dbReference type="ARBA" id="ARBA00010529"/>
    </source>
</evidence>
<evidence type="ECO:0000313" key="11">
    <source>
        <dbReference type="EMBL" id="NGO53251.1"/>
    </source>
</evidence>
<dbReference type="GO" id="GO:0005829">
    <property type="term" value="C:cytosol"/>
    <property type="evidence" value="ECO:0007669"/>
    <property type="project" value="TreeGrafter"/>
</dbReference>
<comment type="subunit">
    <text evidence="8 10">Heterodimer of an alpha and a beta chain.</text>
</comment>
<evidence type="ECO:0000256" key="9">
    <source>
        <dbReference type="RuleBase" id="RU003939"/>
    </source>
</evidence>
<dbReference type="SMART" id="SM00411">
    <property type="entry name" value="BHL"/>
    <property type="match status" value="1"/>
</dbReference>
<dbReference type="PRINTS" id="PR01727">
    <property type="entry name" value="DNABINDINGHU"/>
</dbReference>
<dbReference type="Gene3D" id="4.10.520.10">
    <property type="entry name" value="IHF-like DNA-binding proteins"/>
    <property type="match status" value="1"/>
</dbReference>